<keyword evidence="2" id="KW-1185">Reference proteome</keyword>
<name>A0ABT3RQQ8_9BACT</name>
<comment type="caution">
    <text evidence="1">The sequence shown here is derived from an EMBL/GenBank/DDBJ whole genome shotgun (WGS) entry which is preliminary data.</text>
</comment>
<dbReference type="RefSeq" id="WP_266055972.1">
    <property type="nucleotide sequence ID" value="NZ_JAPFQN010000004.1"/>
</dbReference>
<sequence>MVRILSVSFLFLYLVALVRPVFPLVEYWANKEYIAENYCQDRFLEITMCHGYCYLQTQLKIELSGGPEQHNQDESGPTKLELEKFPFSIIKEPRTEESIFQLVSRNHLIFKNIIYSPPFIQKETPPPNTIIS</sequence>
<evidence type="ECO:0000313" key="2">
    <source>
        <dbReference type="Proteomes" id="UP001209885"/>
    </source>
</evidence>
<accession>A0ABT3RQQ8</accession>
<gene>
    <name evidence="1" type="ORF">OO013_06910</name>
</gene>
<proteinExistence type="predicted"/>
<dbReference type="Proteomes" id="UP001209885">
    <property type="component" value="Unassembled WGS sequence"/>
</dbReference>
<protein>
    <submittedName>
        <fullName evidence="1">Uncharacterized protein</fullName>
    </submittedName>
</protein>
<reference evidence="1 2" key="1">
    <citation type="submission" date="2022-11" db="EMBL/GenBank/DDBJ databases">
        <title>The characterization of three novel Bacteroidetes species and genomic analysis of their roles in tidal elemental geochemical cycles.</title>
        <authorList>
            <person name="Ma K."/>
        </authorList>
    </citation>
    <scope>NUCLEOTIDE SEQUENCE [LARGE SCALE GENOMIC DNA]</scope>
    <source>
        <strain evidence="1 2">M17</strain>
    </source>
</reference>
<dbReference type="EMBL" id="JAPFQN010000004">
    <property type="protein sequence ID" value="MCX2743587.1"/>
    <property type="molecule type" value="Genomic_DNA"/>
</dbReference>
<evidence type="ECO:0000313" key="1">
    <source>
        <dbReference type="EMBL" id="MCX2743587.1"/>
    </source>
</evidence>
<organism evidence="1 2">
    <name type="scientific">Mangrovivirga halotolerans</name>
    <dbReference type="NCBI Taxonomy" id="2993936"/>
    <lineage>
        <taxon>Bacteria</taxon>
        <taxon>Pseudomonadati</taxon>
        <taxon>Bacteroidota</taxon>
        <taxon>Cytophagia</taxon>
        <taxon>Cytophagales</taxon>
        <taxon>Mangrovivirgaceae</taxon>
        <taxon>Mangrovivirga</taxon>
    </lineage>
</organism>